<sequence>MSFLRRLSHSLQPWDRRPSEPRTDDLYPSLKDKIFTFQLSSPNFCRITTETLLLVEIVDSQTYAEKVLKACQKIGILDPETGRPDTYKIDRNIVKSMPTITVEKQRRLVMLLFFWEEECTRWKLLEGEEEEVRGKLGEEGLGEGYREQFEMMLRLAEMKKAVLPSERDESGRVLQSGEEEVLPSYEEVGRR</sequence>
<evidence type="ECO:0000256" key="1">
    <source>
        <dbReference type="SAM" id="MobiDB-lite"/>
    </source>
</evidence>
<comment type="caution">
    <text evidence="2">The sequence shown here is derived from an EMBL/GenBank/DDBJ whole genome shotgun (WGS) entry which is preliminary data.</text>
</comment>
<protein>
    <submittedName>
        <fullName evidence="2">Uncharacterized protein</fullName>
    </submittedName>
</protein>
<organism evidence="2 3">
    <name type="scientific">Pseudocercospora fuligena</name>
    <dbReference type="NCBI Taxonomy" id="685502"/>
    <lineage>
        <taxon>Eukaryota</taxon>
        <taxon>Fungi</taxon>
        <taxon>Dikarya</taxon>
        <taxon>Ascomycota</taxon>
        <taxon>Pezizomycotina</taxon>
        <taxon>Dothideomycetes</taxon>
        <taxon>Dothideomycetidae</taxon>
        <taxon>Mycosphaerellales</taxon>
        <taxon>Mycosphaerellaceae</taxon>
        <taxon>Pseudocercospora</taxon>
    </lineage>
</organism>
<evidence type="ECO:0000313" key="2">
    <source>
        <dbReference type="EMBL" id="KAF7191990.1"/>
    </source>
</evidence>
<dbReference type="Proteomes" id="UP000660729">
    <property type="component" value="Unassembled WGS sequence"/>
</dbReference>
<evidence type="ECO:0000313" key="3">
    <source>
        <dbReference type="Proteomes" id="UP000660729"/>
    </source>
</evidence>
<proteinExistence type="predicted"/>
<dbReference type="EMBL" id="JABCIY010000151">
    <property type="protein sequence ID" value="KAF7191990.1"/>
    <property type="molecule type" value="Genomic_DNA"/>
</dbReference>
<dbReference type="OrthoDB" id="5244524at2759"/>
<dbReference type="AlphaFoldDB" id="A0A8H6VMC6"/>
<feature type="region of interest" description="Disordered" evidence="1">
    <location>
        <begin position="1"/>
        <end position="22"/>
    </location>
</feature>
<reference evidence="2" key="1">
    <citation type="submission" date="2020-04" db="EMBL/GenBank/DDBJ databases">
        <title>Draft genome resource of the tomato pathogen Pseudocercospora fuligena.</title>
        <authorList>
            <person name="Zaccaron A."/>
        </authorList>
    </citation>
    <scope>NUCLEOTIDE SEQUENCE</scope>
    <source>
        <strain evidence="2">PF001</strain>
    </source>
</reference>
<accession>A0A8H6VMC6</accession>
<feature type="region of interest" description="Disordered" evidence="1">
    <location>
        <begin position="164"/>
        <end position="191"/>
    </location>
</feature>
<gene>
    <name evidence="2" type="ORF">HII31_06635</name>
</gene>
<name>A0A8H6VMC6_9PEZI</name>
<keyword evidence="3" id="KW-1185">Reference proteome</keyword>